<evidence type="ECO:0000313" key="2">
    <source>
        <dbReference type="Proteomes" id="UP001595867"/>
    </source>
</evidence>
<comment type="caution">
    <text evidence="1">The sequence shown here is derived from an EMBL/GenBank/DDBJ whole genome shotgun (WGS) entry which is preliminary data.</text>
</comment>
<organism evidence="1 2">
    <name type="scientific">Actinoplanes subglobosus</name>
    <dbReference type="NCBI Taxonomy" id="1547892"/>
    <lineage>
        <taxon>Bacteria</taxon>
        <taxon>Bacillati</taxon>
        <taxon>Actinomycetota</taxon>
        <taxon>Actinomycetes</taxon>
        <taxon>Micromonosporales</taxon>
        <taxon>Micromonosporaceae</taxon>
        <taxon>Actinoplanes</taxon>
    </lineage>
</organism>
<dbReference type="RefSeq" id="WP_378067951.1">
    <property type="nucleotide sequence ID" value="NZ_JBHSBL010000017.1"/>
</dbReference>
<dbReference type="Proteomes" id="UP001595867">
    <property type="component" value="Unassembled WGS sequence"/>
</dbReference>
<reference evidence="2" key="1">
    <citation type="journal article" date="2019" name="Int. J. Syst. Evol. Microbiol.">
        <title>The Global Catalogue of Microorganisms (GCM) 10K type strain sequencing project: providing services to taxonomists for standard genome sequencing and annotation.</title>
        <authorList>
            <consortium name="The Broad Institute Genomics Platform"/>
            <consortium name="The Broad Institute Genome Sequencing Center for Infectious Disease"/>
            <person name="Wu L."/>
            <person name="Ma J."/>
        </authorList>
    </citation>
    <scope>NUCLEOTIDE SEQUENCE [LARGE SCALE GENOMIC DNA]</scope>
    <source>
        <strain evidence="2">TBRC 5832</strain>
    </source>
</reference>
<protein>
    <submittedName>
        <fullName evidence="1">Uncharacterized protein</fullName>
    </submittedName>
</protein>
<proteinExistence type="predicted"/>
<sequence>MSAQALALLPAFAREVTSTELRALAFALGRSGYLEDAESIWERAIAKAAEEGVTQELHARRGYAEVTSPRIRNELRTMLDGPNPWPTTADDPP</sequence>
<name>A0ABV8IS10_9ACTN</name>
<gene>
    <name evidence="1" type="ORF">ACFO0C_18790</name>
</gene>
<keyword evidence="2" id="KW-1185">Reference proteome</keyword>
<accession>A0ABV8IS10</accession>
<dbReference type="EMBL" id="JBHSBL010000017">
    <property type="protein sequence ID" value="MFC4066989.1"/>
    <property type="molecule type" value="Genomic_DNA"/>
</dbReference>
<evidence type="ECO:0000313" key="1">
    <source>
        <dbReference type="EMBL" id="MFC4066989.1"/>
    </source>
</evidence>